<evidence type="ECO:0000256" key="3">
    <source>
        <dbReference type="ARBA" id="ARBA00022741"/>
    </source>
</evidence>
<reference evidence="9" key="1">
    <citation type="submission" date="2021-02" db="EMBL/GenBank/DDBJ databases">
        <authorList>
            <person name="Nowell W R."/>
        </authorList>
    </citation>
    <scope>NUCLEOTIDE SEQUENCE</scope>
</reference>
<proteinExistence type="inferred from homology"/>
<dbReference type="Gene3D" id="3.40.50.300">
    <property type="entry name" value="P-loop containing nucleotide triphosphate hydrolases"/>
    <property type="match status" value="1"/>
</dbReference>
<protein>
    <recommendedName>
        <fullName evidence="7">Vesicle-fusing ATPase</fullName>
        <ecNumber evidence="7">3.6.4.6</ecNumber>
    </recommendedName>
</protein>
<dbReference type="InterPro" id="IPR003959">
    <property type="entry name" value="ATPase_AAA_core"/>
</dbReference>
<dbReference type="GO" id="GO:0005524">
    <property type="term" value="F:ATP binding"/>
    <property type="evidence" value="ECO:0007669"/>
    <property type="project" value="UniProtKB-UniRule"/>
</dbReference>
<keyword evidence="2 7" id="KW-0813">Transport</keyword>
<keyword evidence="5 7" id="KW-0653">Protein transport</keyword>
<comment type="similarity">
    <text evidence="1 6">Belongs to the AAA ATPase family.</text>
</comment>
<comment type="subcellular location">
    <subcellularLocation>
        <location evidence="7">Cytoplasm</location>
    </subcellularLocation>
</comment>
<dbReference type="PROSITE" id="PS00674">
    <property type="entry name" value="AAA"/>
    <property type="match status" value="1"/>
</dbReference>
<comment type="catalytic activity">
    <reaction evidence="7">
        <text>ATP + H2O = ADP + phosphate + H(+)</text>
        <dbReference type="Rhea" id="RHEA:13065"/>
        <dbReference type="ChEBI" id="CHEBI:15377"/>
        <dbReference type="ChEBI" id="CHEBI:15378"/>
        <dbReference type="ChEBI" id="CHEBI:30616"/>
        <dbReference type="ChEBI" id="CHEBI:43474"/>
        <dbReference type="ChEBI" id="CHEBI:456216"/>
        <dbReference type="EC" id="3.6.4.6"/>
    </reaction>
</comment>
<keyword evidence="4 6" id="KW-0067">ATP-binding</keyword>
<dbReference type="GO" id="GO:0016887">
    <property type="term" value="F:ATP hydrolysis activity"/>
    <property type="evidence" value="ECO:0007669"/>
    <property type="project" value="InterPro"/>
</dbReference>
<dbReference type="GO" id="GO:0046872">
    <property type="term" value="F:metal ion binding"/>
    <property type="evidence" value="ECO:0007669"/>
    <property type="project" value="UniProtKB-UniRule"/>
</dbReference>
<feature type="domain" description="ATPase AAA-type core" evidence="8">
    <location>
        <begin position="17"/>
        <end position="90"/>
    </location>
</feature>
<dbReference type="InterPro" id="IPR039812">
    <property type="entry name" value="Vesicle-fus_ATPase"/>
</dbReference>
<keyword evidence="7" id="KW-0479">Metal-binding</keyword>
<comment type="caution">
    <text evidence="9">The sequence shown here is derived from an EMBL/GenBank/DDBJ whole genome shotgun (WGS) entry which is preliminary data.</text>
</comment>
<evidence type="ECO:0000256" key="2">
    <source>
        <dbReference type="ARBA" id="ARBA00022448"/>
    </source>
</evidence>
<keyword evidence="7" id="KW-0460">Magnesium</keyword>
<dbReference type="EC" id="3.6.4.6" evidence="7"/>
<accession>A0A8S2XRU8</accession>
<dbReference type="PANTHER" id="PTHR23078">
    <property type="entry name" value="VESICULAR-FUSION PROTEIN NSF"/>
    <property type="match status" value="1"/>
</dbReference>
<dbReference type="Proteomes" id="UP000682733">
    <property type="component" value="Unassembled WGS sequence"/>
</dbReference>
<dbReference type="Pfam" id="PF00004">
    <property type="entry name" value="AAA"/>
    <property type="match status" value="1"/>
</dbReference>
<gene>
    <name evidence="9" type="ORF">TMI583_LOCUS48341</name>
</gene>
<dbReference type="GO" id="GO:0005795">
    <property type="term" value="C:Golgi stack"/>
    <property type="evidence" value="ECO:0007669"/>
    <property type="project" value="TreeGrafter"/>
</dbReference>
<name>A0A8S2XRU8_9BILA</name>
<dbReference type="InterPro" id="IPR027417">
    <property type="entry name" value="P-loop_NTPase"/>
</dbReference>
<evidence type="ECO:0000256" key="4">
    <source>
        <dbReference type="ARBA" id="ARBA00022840"/>
    </source>
</evidence>
<organism evidence="9 10">
    <name type="scientific">Didymodactylos carnosus</name>
    <dbReference type="NCBI Taxonomy" id="1234261"/>
    <lineage>
        <taxon>Eukaryota</taxon>
        <taxon>Metazoa</taxon>
        <taxon>Spiralia</taxon>
        <taxon>Gnathifera</taxon>
        <taxon>Rotifera</taxon>
        <taxon>Eurotatoria</taxon>
        <taxon>Bdelloidea</taxon>
        <taxon>Philodinida</taxon>
        <taxon>Philodinidae</taxon>
        <taxon>Didymodactylos</taxon>
    </lineage>
</organism>
<keyword evidence="3 6" id="KW-0547">Nucleotide-binding</keyword>
<evidence type="ECO:0000256" key="6">
    <source>
        <dbReference type="RuleBase" id="RU003651"/>
    </source>
</evidence>
<evidence type="ECO:0000313" key="10">
    <source>
        <dbReference type="Proteomes" id="UP000682733"/>
    </source>
</evidence>
<dbReference type="PANTHER" id="PTHR23078:SF3">
    <property type="entry name" value="VESICLE-FUSING ATPASE"/>
    <property type="match status" value="1"/>
</dbReference>
<evidence type="ECO:0000256" key="7">
    <source>
        <dbReference type="RuleBase" id="RU367045"/>
    </source>
</evidence>
<evidence type="ECO:0000256" key="1">
    <source>
        <dbReference type="ARBA" id="ARBA00006914"/>
    </source>
</evidence>
<evidence type="ECO:0000313" key="9">
    <source>
        <dbReference type="EMBL" id="CAF4510716.1"/>
    </source>
</evidence>
<comment type="function">
    <text evidence="7">Required for vesicle-mediated transport. Catalyzes the fusion of transport vesicles within the Golgi cisternae. Is also required for transport from the endoplasmic reticulum to the Golgi stack. Seems to function as a fusion protein required for the delivery of cargo proteins to all compartments of the Golgi stack independent of vesicle origin.</text>
</comment>
<keyword evidence="7" id="KW-0378">Hydrolase</keyword>
<feature type="non-terminal residue" evidence="9">
    <location>
        <position position="1"/>
    </location>
</feature>
<dbReference type="AlphaFoldDB" id="A0A8S2XRU8"/>
<evidence type="ECO:0000259" key="8">
    <source>
        <dbReference type="Pfam" id="PF00004"/>
    </source>
</evidence>
<dbReference type="SUPFAM" id="SSF52540">
    <property type="entry name" value="P-loop containing nucleoside triphosphate hydrolases"/>
    <property type="match status" value="1"/>
</dbReference>
<dbReference type="GO" id="GO:0043001">
    <property type="term" value="P:Golgi to plasma membrane protein transport"/>
    <property type="evidence" value="ECO:0007669"/>
    <property type="project" value="TreeGrafter"/>
</dbReference>
<keyword evidence="7" id="KW-0931">ER-Golgi transport</keyword>
<dbReference type="InterPro" id="IPR003960">
    <property type="entry name" value="ATPase_AAA_CS"/>
</dbReference>
<dbReference type="GO" id="GO:0006891">
    <property type="term" value="P:intra-Golgi vesicle-mediated transport"/>
    <property type="evidence" value="ECO:0007669"/>
    <property type="project" value="TreeGrafter"/>
</dbReference>
<dbReference type="EMBL" id="CAJOBA010098165">
    <property type="protein sequence ID" value="CAF4510716.1"/>
    <property type="molecule type" value="Genomic_DNA"/>
</dbReference>
<comment type="cofactor">
    <cofactor evidence="7">
        <name>Mg(2+)</name>
        <dbReference type="ChEBI" id="CHEBI:18420"/>
    </cofactor>
    <text evidence="7">Binds 1 Mg(2+) ion per subunit.</text>
</comment>
<keyword evidence="7" id="KW-0963">Cytoplasm</keyword>
<dbReference type="GO" id="GO:0035494">
    <property type="term" value="P:SNARE complex disassembly"/>
    <property type="evidence" value="ECO:0007669"/>
    <property type="project" value="InterPro"/>
</dbReference>
<evidence type="ECO:0000256" key="5">
    <source>
        <dbReference type="ARBA" id="ARBA00022927"/>
    </source>
</evidence>
<sequence>ELFIDTELDEKNIGEDSSLHVIIFYEIDAICKQRSANVSSARDTVQDSVTSQLLTKLDGYSQLNNILVIRTTSLRESVDPALTRPDRLELVRIAINNALRRGVMAGETLDVDETSAEQIRINNSDFTNALRKARSMAHDFCKEEEHN</sequence>